<dbReference type="OrthoDB" id="9803017at2"/>
<name>A0A1V4IQL0_9CLOT</name>
<keyword evidence="1 3" id="KW-0489">Methyltransferase</keyword>
<dbReference type="GO" id="GO:0052913">
    <property type="term" value="F:16S rRNA (guanine(966)-N(2))-methyltransferase activity"/>
    <property type="evidence" value="ECO:0007669"/>
    <property type="project" value="UniProtKB-EC"/>
</dbReference>
<dbReference type="PROSITE" id="PS00092">
    <property type="entry name" value="N6_MTASE"/>
    <property type="match status" value="1"/>
</dbReference>
<dbReference type="PANTHER" id="PTHR43542">
    <property type="entry name" value="METHYLTRANSFERASE"/>
    <property type="match status" value="1"/>
</dbReference>
<evidence type="ECO:0000256" key="1">
    <source>
        <dbReference type="ARBA" id="ARBA00022603"/>
    </source>
</evidence>
<dbReference type="Pfam" id="PF03602">
    <property type="entry name" value="Cons_hypoth95"/>
    <property type="match status" value="1"/>
</dbReference>
<reference evidence="3 4" key="1">
    <citation type="submission" date="2017-03" db="EMBL/GenBank/DDBJ databases">
        <title>Genome sequence of Clostridium oryzae DSM 28571.</title>
        <authorList>
            <person name="Poehlein A."/>
            <person name="Daniel R."/>
        </authorList>
    </citation>
    <scope>NUCLEOTIDE SEQUENCE [LARGE SCALE GENOMIC DNA]</scope>
    <source>
        <strain evidence="3 4">DSM 28571</strain>
    </source>
</reference>
<dbReference type="NCBIfam" id="TIGR00095">
    <property type="entry name" value="16S rRNA (guanine(966)-N(2))-methyltransferase RsmD"/>
    <property type="match status" value="1"/>
</dbReference>
<dbReference type="Gene3D" id="3.40.50.150">
    <property type="entry name" value="Vaccinia Virus protein VP39"/>
    <property type="match status" value="1"/>
</dbReference>
<gene>
    <name evidence="3" type="primary">rsmD</name>
    <name evidence="3" type="ORF">CLORY_20730</name>
</gene>
<dbReference type="Proteomes" id="UP000190080">
    <property type="component" value="Unassembled WGS sequence"/>
</dbReference>
<organism evidence="3 4">
    <name type="scientific">Clostridium oryzae</name>
    <dbReference type="NCBI Taxonomy" id="1450648"/>
    <lineage>
        <taxon>Bacteria</taxon>
        <taxon>Bacillati</taxon>
        <taxon>Bacillota</taxon>
        <taxon>Clostridia</taxon>
        <taxon>Eubacteriales</taxon>
        <taxon>Clostridiaceae</taxon>
        <taxon>Clostridium</taxon>
    </lineage>
</organism>
<dbReference type="CDD" id="cd02440">
    <property type="entry name" value="AdoMet_MTases"/>
    <property type="match status" value="1"/>
</dbReference>
<keyword evidence="2 3" id="KW-0808">Transferase</keyword>
<dbReference type="InterPro" id="IPR029063">
    <property type="entry name" value="SAM-dependent_MTases_sf"/>
</dbReference>
<dbReference type="EMBL" id="MZGV01000019">
    <property type="protein sequence ID" value="OPJ61767.1"/>
    <property type="molecule type" value="Genomic_DNA"/>
</dbReference>
<dbReference type="EC" id="2.1.1.171" evidence="3"/>
<dbReference type="RefSeq" id="WP_079423984.1">
    <property type="nucleotide sequence ID" value="NZ_MZGV01000019.1"/>
</dbReference>
<comment type="caution">
    <text evidence="3">The sequence shown here is derived from an EMBL/GenBank/DDBJ whole genome shotgun (WGS) entry which is preliminary data.</text>
</comment>
<proteinExistence type="predicted"/>
<dbReference type="AlphaFoldDB" id="A0A1V4IQL0"/>
<dbReference type="PIRSF" id="PIRSF004553">
    <property type="entry name" value="CHP00095"/>
    <property type="match status" value="1"/>
</dbReference>
<protein>
    <submittedName>
        <fullName evidence="3">Ribosomal RNA small subunit methyltransferase D</fullName>
        <ecNumber evidence="3">2.1.1.171</ecNumber>
    </submittedName>
</protein>
<dbReference type="InterPro" id="IPR002052">
    <property type="entry name" value="DNA_methylase_N6_adenine_CS"/>
</dbReference>
<evidence type="ECO:0000256" key="2">
    <source>
        <dbReference type="ARBA" id="ARBA00022679"/>
    </source>
</evidence>
<evidence type="ECO:0000313" key="4">
    <source>
        <dbReference type="Proteomes" id="UP000190080"/>
    </source>
</evidence>
<dbReference type="STRING" id="1450648.CLORY_20730"/>
<dbReference type="PANTHER" id="PTHR43542:SF1">
    <property type="entry name" value="METHYLTRANSFERASE"/>
    <property type="match status" value="1"/>
</dbReference>
<accession>A0A1V4IQL0</accession>
<dbReference type="SUPFAM" id="SSF53335">
    <property type="entry name" value="S-adenosyl-L-methionine-dependent methyltransferases"/>
    <property type="match status" value="1"/>
</dbReference>
<dbReference type="GO" id="GO:0003676">
    <property type="term" value="F:nucleic acid binding"/>
    <property type="evidence" value="ECO:0007669"/>
    <property type="project" value="InterPro"/>
</dbReference>
<sequence length="183" mass="20793">MRIIAGLAKGRKLIPPSGMETRPTLDRVKEAMFNIIQNRVYGAKVIDVFAGTGSLGLESVSRGAESCILVDKFPDTFNALVKNVESLGFKDKCTCLNMDSYEALKKAYKDGNKFDIIFIDPPYLKNMIPKAIELVYQYQLLQSHGIIVTKIDSKEDIYEGFEKLRLSDNRRYGHTIVCFYEYE</sequence>
<evidence type="ECO:0000313" key="3">
    <source>
        <dbReference type="EMBL" id="OPJ61767.1"/>
    </source>
</evidence>
<dbReference type="InterPro" id="IPR004398">
    <property type="entry name" value="RNA_MeTrfase_RsmD"/>
</dbReference>
<keyword evidence="4" id="KW-1185">Reference proteome</keyword>